<organism evidence="10 11">
    <name type="scientific">Stutzerimonas stutzeri</name>
    <name type="common">Pseudomonas stutzeri</name>
    <dbReference type="NCBI Taxonomy" id="316"/>
    <lineage>
        <taxon>Bacteria</taxon>
        <taxon>Pseudomonadati</taxon>
        <taxon>Pseudomonadota</taxon>
        <taxon>Gammaproteobacteria</taxon>
        <taxon>Pseudomonadales</taxon>
        <taxon>Pseudomonadaceae</taxon>
        <taxon>Stutzerimonas</taxon>
    </lineage>
</organism>
<dbReference type="NCBIfam" id="TIGR00680">
    <property type="entry name" value="kdpA"/>
    <property type="match status" value="1"/>
</dbReference>
<dbReference type="Proteomes" id="UP000324282">
    <property type="component" value="Unassembled WGS sequence"/>
</dbReference>
<comment type="similarity">
    <text evidence="9">Belongs to the KdpA family.</text>
</comment>
<feature type="transmembrane region" description="Helical" evidence="9">
    <location>
        <begin position="487"/>
        <end position="509"/>
    </location>
</feature>
<feature type="transmembrane region" description="Helical" evidence="9">
    <location>
        <begin position="177"/>
        <end position="198"/>
    </location>
</feature>
<comment type="subcellular location">
    <subcellularLocation>
        <location evidence="9">Cell membrane</location>
        <topology evidence="9">Multi-pass membrane protein</topology>
    </subcellularLocation>
</comment>
<evidence type="ECO:0000256" key="2">
    <source>
        <dbReference type="ARBA" id="ARBA00022475"/>
    </source>
</evidence>
<feature type="transmembrane region" description="Helical" evidence="9">
    <location>
        <begin position="253"/>
        <end position="274"/>
    </location>
</feature>
<evidence type="ECO:0000256" key="8">
    <source>
        <dbReference type="ARBA" id="ARBA00023136"/>
    </source>
</evidence>
<evidence type="ECO:0000313" key="11">
    <source>
        <dbReference type="Proteomes" id="UP000324282"/>
    </source>
</evidence>
<dbReference type="GO" id="GO:0030955">
    <property type="term" value="F:potassium ion binding"/>
    <property type="evidence" value="ECO:0007669"/>
    <property type="project" value="UniProtKB-UniRule"/>
</dbReference>
<evidence type="ECO:0000256" key="3">
    <source>
        <dbReference type="ARBA" id="ARBA00022538"/>
    </source>
</evidence>
<feature type="transmembrane region" description="Helical" evidence="9">
    <location>
        <begin position="68"/>
        <end position="87"/>
    </location>
</feature>
<dbReference type="InterPro" id="IPR004623">
    <property type="entry name" value="KdpA"/>
</dbReference>
<name>A0A5S5BJK2_STUST</name>
<gene>
    <name evidence="9" type="primary">kdpA</name>
    <name evidence="10" type="ORF">A9A72_121424</name>
</gene>
<dbReference type="OrthoDB" id="9763796at2"/>
<evidence type="ECO:0000256" key="4">
    <source>
        <dbReference type="ARBA" id="ARBA00022692"/>
    </source>
</evidence>
<dbReference type="RefSeq" id="WP_148924307.1">
    <property type="nucleotide sequence ID" value="NZ_VNHQ01000011.1"/>
</dbReference>
<evidence type="ECO:0000256" key="7">
    <source>
        <dbReference type="ARBA" id="ARBA00023065"/>
    </source>
</evidence>
<keyword evidence="2 9" id="KW-1003">Cell membrane</keyword>
<accession>A0A5S5BJK2</accession>
<feature type="transmembrane region" description="Helical" evidence="9">
    <location>
        <begin position="375"/>
        <end position="400"/>
    </location>
</feature>
<dbReference type="GO" id="GO:0005886">
    <property type="term" value="C:plasma membrane"/>
    <property type="evidence" value="ECO:0007669"/>
    <property type="project" value="UniProtKB-SubCell"/>
</dbReference>
<comment type="subunit">
    <text evidence="9">The system is composed of three essential subunits: KdpA, KdpB and KdpC.</text>
</comment>
<dbReference type="Pfam" id="PF03814">
    <property type="entry name" value="KdpA"/>
    <property type="match status" value="1"/>
</dbReference>
<keyword evidence="8 9" id="KW-0472">Membrane</keyword>
<reference evidence="10 11" key="1">
    <citation type="submission" date="2019-07" db="EMBL/GenBank/DDBJ databases">
        <title>Deep subsurface shale carbon reservoir microbial communities from Ohio and West Virginia, USA.</title>
        <authorList>
            <person name="Wrighton K."/>
        </authorList>
    </citation>
    <scope>NUCLEOTIDE SEQUENCE [LARGE SCALE GENOMIC DNA]</scope>
    <source>
        <strain evidence="10 11">NP_8Ht</strain>
    </source>
</reference>
<feature type="transmembrane region" description="Helical" evidence="9">
    <location>
        <begin position="420"/>
        <end position="442"/>
    </location>
</feature>
<comment type="caution">
    <text evidence="10">The sequence shown here is derived from an EMBL/GenBank/DDBJ whole genome shotgun (WGS) entry which is preliminary data.</text>
</comment>
<keyword evidence="1 9" id="KW-0813">Transport</keyword>
<dbReference type="AlphaFoldDB" id="A0A5S5BJK2"/>
<keyword evidence="4 9" id="KW-0812">Transmembrane</keyword>
<dbReference type="HAMAP" id="MF_00275">
    <property type="entry name" value="KdpA"/>
    <property type="match status" value="1"/>
</dbReference>
<sequence>MNTHDYWMIAAFFALVLIPAPWLGRYLFRAMEGERTWLTPVLGPIERICYRSAGIDEHSEQDWKTYSLALLALTAVSLVSLFTMLMLQARLPLNPQAVPGMAWDLALNTAVSFVTNTNWQAYSGEAQLSYFSQMVGLGVQNFISPAVGLAVLVVLCRALSRRSAKAIGNFWVDLTRAVLYGLLPLCVVLALILVWQGVPQSFASYVQAVTLQGGEQAIPLGPAASQIAIKQLGTNGGGFFGVNSAHPFENPTAWSNLFEMVSIILIPTALVFMFGHYVRDLRQSRAILACMLTVFVLGLGVTLAAEHQVNPMLSGLAVEQVGSMEGKESRLGIAASALWATTTSAASNGSVNAMHDSFSALGGMVPLVNMMLGEIIFGGVGAGLYGMLLFVLITVFLAGLMIGRTPEYLGKKLEAREVRLLVATLLVMPVGVLVLAALGVSLSGPAESITNPGPHGLSQILYAYTSGTGNNGSAFAGFGAATPYHNLMIAFAMLLGRFGFILPVLAIAGGLAAKNRAPVDANSFPTHGPLFVILLTLVILLVGGLTFLPALALGPVAEHFLLQGF</sequence>
<feature type="transmembrane region" description="Helical" evidence="9">
    <location>
        <begin position="6"/>
        <end position="28"/>
    </location>
</feature>
<feature type="transmembrane region" description="Helical" evidence="9">
    <location>
        <begin position="530"/>
        <end position="552"/>
    </location>
</feature>
<evidence type="ECO:0000256" key="5">
    <source>
        <dbReference type="ARBA" id="ARBA00022958"/>
    </source>
</evidence>
<feature type="transmembrane region" description="Helical" evidence="9">
    <location>
        <begin position="286"/>
        <end position="305"/>
    </location>
</feature>
<keyword evidence="3 9" id="KW-0633">Potassium transport</keyword>
<dbReference type="GO" id="GO:0008556">
    <property type="term" value="F:P-type potassium transmembrane transporter activity"/>
    <property type="evidence" value="ECO:0007669"/>
    <property type="project" value="InterPro"/>
</dbReference>
<evidence type="ECO:0000256" key="9">
    <source>
        <dbReference type="HAMAP-Rule" id="MF_00275"/>
    </source>
</evidence>
<evidence type="ECO:0000256" key="6">
    <source>
        <dbReference type="ARBA" id="ARBA00022989"/>
    </source>
</evidence>
<keyword evidence="6 9" id="KW-1133">Transmembrane helix</keyword>
<evidence type="ECO:0000313" key="10">
    <source>
        <dbReference type="EMBL" id="TYP66422.1"/>
    </source>
</evidence>
<protein>
    <recommendedName>
        <fullName evidence="9">Potassium-transporting ATPase potassium-binding subunit</fullName>
    </recommendedName>
    <alternativeName>
        <fullName evidence="9">ATP phosphohydrolase [potassium-transporting] A chain</fullName>
    </alternativeName>
    <alternativeName>
        <fullName evidence="9">Potassium-binding and translocating subunit A</fullName>
    </alternativeName>
    <alternativeName>
        <fullName evidence="9">Potassium-translocating ATPase A chain</fullName>
    </alternativeName>
</protein>
<proteinExistence type="inferred from homology"/>
<evidence type="ECO:0000256" key="1">
    <source>
        <dbReference type="ARBA" id="ARBA00022448"/>
    </source>
</evidence>
<dbReference type="PANTHER" id="PTHR30607">
    <property type="entry name" value="POTASSIUM-TRANSPORTING ATPASE A CHAIN"/>
    <property type="match status" value="1"/>
</dbReference>
<keyword evidence="7 9" id="KW-0406">Ion transport</keyword>
<comment type="function">
    <text evidence="9">Part of the high-affinity ATP-driven potassium transport (or Kdp) system, which catalyzes the hydrolysis of ATP coupled with the electrogenic transport of potassium into the cytoplasm. This subunit binds the extracellular potassium ions and delivers the ions to the membrane domain of KdpB through an intramembrane tunnel.</text>
</comment>
<feature type="transmembrane region" description="Helical" evidence="9">
    <location>
        <begin position="137"/>
        <end position="156"/>
    </location>
</feature>
<dbReference type="PIRSF" id="PIRSF001294">
    <property type="entry name" value="K_ATPaseA"/>
    <property type="match status" value="1"/>
</dbReference>
<dbReference type="EMBL" id="VNHQ01000011">
    <property type="protein sequence ID" value="TYP66422.1"/>
    <property type="molecule type" value="Genomic_DNA"/>
</dbReference>
<keyword evidence="5 9" id="KW-0630">Potassium</keyword>
<dbReference type="PANTHER" id="PTHR30607:SF2">
    <property type="entry name" value="POTASSIUM-TRANSPORTING ATPASE POTASSIUM-BINDING SUBUNIT"/>
    <property type="match status" value="1"/>
</dbReference>